<evidence type="ECO:0000256" key="7">
    <source>
        <dbReference type="ARBA" id="ARBA00023204"/>
    </source>
</evidence>
<keyword evidence="11" id="KW-1185">Reference proteome</keyword>
<gene>
    <name evidence="10" type="ORF">HGRIS_006570</name>
</gene>
<dbReference type="PANTHER" id="PTHR12415:SF0">
    <property type="entry name" value="TYROSYL-DNA PHOSPHODIESTERASE 1"/>
    <property type="match status" value="1"/>
</dbReference>
<dbReference type="Pfam" id="PF06087">
    <property type="entry name" value="Tyr-DNA_phospho"/>
    <property type="match status" value="1"/>
</dbReference>
<feature type="region of interest" description="Disordered" evidence="9">
    <location>
        <begin position="94"/>
        <end position="114"/>
    </location>
</feature>
<dbReference type="EMBL" id="JASNQZ010000010">
    <property type="protein sequence ID" value="KAL0952280.1"/>
    <property type="molecule type" value="Genomic_DNA"/>
</dbReference>
<keyword evidence="4" id="KW-0227">DNA damage</keyword>
<dbReference type="SUPFAM" id="SSF56024">
    <property type="entry name" value="Phospholipase D/nuclease"/>
    <property type="match status" value="1"/>
</dbReference>
<keyword evidence="6" id="KW-0269">Exonuclease</keyword>
<evidence type="ECO:0000256" key="8">
    <source>
        <dbReference type="ARBA" id="ARBA00023242"/>
    </source>
</evidence>
<feature type="region of interest" description="Disordered" evidence="9">
    <location>
        <begin position="1"/>
        <end position="28"/>
    </location>
</feature>
<feature type="compositionally biased region" description="Basic and acidic residues" evidence="9">
    <location>
        <begin position="105"/>
        <end position="114"/>
    </location>
</feature>
<reference evidence="11" key="1">
    <citation type="submission" date="2024-06" db="EMBL/GenBank/DDBJ databases">
        <title>Multi-omics analyses provide insights into the biosynthesis of the anticancer antibiotic pleurotin in Hohenbuehelia grisea.</title>
        <authorList>
            <person name="Weaver J.A."/>
            <person name="Alberti F."/>
        </authorList>
    </citation>
    <scope>NUCLEOTIDE SEQUENCE [LARGE SCALE GENOMIC DNA]</scope>
    <source>
        <strain evidence="11">T-177</strain>
    </source>
</reference>
<keyword evidence="7" id="KW-0234">DNA repair</keyword>
<evidence type="ECO:0000313" key="10">
    <source>
        <dbReference type="EMBL" id="KAL0952280.1"/>
    </source>
</evidence>
<organism evidence="10 11">
    <name type="scientific">Hohenbuehelia grisea</name>
    <dbReference type="NCBI Taxonomy" id="104357"/>
    <lineage>
        <taxon>Eukaryota</taxon>
        <taxon>Fungi</taxon>
        <taxon>Dikarya</taxon>
        <taxon>Basidiomycota</taxon>
        <taxon>Agaricomycotina</taxon>
        <taxon>Agaricomycetes</taxon>
        <taxon>Agaricomycetidae</taxon>
        <taxon>Agaricales</taxon>
        <taxon>Pleurotineae</taxon>
        <taxon>Pleurotaceae</taxon>
        <taxon>Hohenbuehelia</taxon>
    </lineage>
</organism>
<comment type="caution">
    <text evidence="10">The sequence shown here is derived from an EMBL/GenBank/DDBJ whole genome shotgun (WGS) entry which is preliminary data.</text>
</comment>
<dbReference type="Gene3D" id="3.30.870.10">
    <property type="entry name" value="Endonuclease Chain A"/>
    <property type="match status" value="1"/>
</dbReference>
<protein>
    <submittedName>
        <fullName evidence="10">Uncharacterized protein</fullName>
    </submittedName>
</protein>
<name>A0ABR3J9C9_9AGAR</name>
<evidence type="ECO:0000256" key="5">
    <source>
        <dbReference type="ARBA" id="ARBA00022801"/>
    </source>
</evidence>
<evidence type="ECO:0000256" key="4">
    <source>
        <dbReference type="ARBA" id="ARBA00022763"/>
    </source>
</evidence>
<feature type="compositionally biased region" description="Polar residues" evidence="9">
    <location>
        <begin position="8"/>
        <end position="20"/>
    </location>
</feature>
<keyword evidence="8" id="KW-0539">Nucleus</keyword>
<dbReference type="InterPro" id="IPR010347">
    <property type="entry name" value="Tdp1"/>
</dbReference>
<evidence type="ECO:0000256" key="6">
    <source>
        <dbReference type="ARBA" id="ARBA00022839"/>
    </source>
</evidence>
<sequence length="114" mass="12639">MIVGILESKSSQKGNTASGSETEDSDDEIEVIEPAIGWLYVGSHNFTPSAWGNMSGSAFTPVLNIKNYELGIVFPIKDAAHLDKLTCWRRPPRKYGSQDLPWMQEESKALREAP</sequence>
<evidence type="ECO:0000256" key="3">
    <source>
        <dbReference type="ARBA" id="ARBA00022722"/>
    </source>
</evidence>
<dbReference type="Proteomes" id="UP001556367">
    <property type="component" value="Unassembled WGS sequence"/>
</dbReference>
<comment type="subcellular location">
    <subcellularLocation>
        <location evidence="1">Nucleus</location>
    </subcellularLocation>
</comment>
<evidence type="ECO:0000313" key="11">
    <source>
        <dbReference type="Proteomes" id="UP001556367"/>
    </source>
</evidence>
<dbReference type="PANTHER" id="PTHR12415">
    <property type="entry name" value="TYROSYL-DNA PHOSPHODIESTERASE 1"/>
    <property type="match status" value="1"/>
</dbReference>
<comment type="similarity">
    <text evidence="2">Belongs to the tyrosyl-DNA phosphodiesterase family.</text>
</comment>
<evidence type="ECO:0000256" key="9">
    <source>
        <dbReference type="SAM" id="MobiDB-lite"/>
    </source>
</evidence>
<keyword evidence="3" id="KW-0540">Nuclease</keyword>
<accession>A0ABR3J9C9</accession>
<proteinExistence type="inferred from homology"/>
<keyword evidence="5" id="KW-0378">Hydrolase</keyword>
<evidence type="ECO:0000256" key="1">
    <source>
        <dbReference type="ARBA" id="ARBA00004123"/>
    </source>
</evidence>
<evidence type="ECO:0000256" key="2">
    <source>
        <dbReference type="ARBA" id="ARBA00010205"/>
    </source>
</evidence>